<dbReference type="InterPro" id="IPR029074">
    <property type="entry name" value="Imm49"/>
</dbReference>
<protein>
    <submittedName>
        <fullName evidence="1">Imm49 family immunity protein</fullName>
    </submittedName>
</protein>
<reference evidence="1 2" key="1">
    <citation type="submission" date="2024-01" db="EMBL/GenBank/DDBJ databases">
        <title>The diversity of rhizobia nodulating Mimosa spp. in eleven states of Brazil covering several biomes is determined by host plant, location, and edaphic factors.</title>
        <authorList>
            <person name="Rouws L."/>
            <person name="Barauna A."/>
            <person name="Beukes C."/>
            <person name="De Faria S.M."/>
            <person name="Gross E."/>
            <person name="Dos Reis Junior F.B."/>
            <person name="Simon M."/>
            <person name="Maluk M."/>
            <person name="Odee D.W."/>
            <person name="Kenicer G."/>
            <person name="Young J.P.W."/>
            <person name="Reis V.M."/>
            <person name="Zilli J."/>
            <person name="James E.K."/>
        </authorList>
    </citation>
    <scope>NUCLEOTIDE SEQUENCE [LARGE SCALE GENOMIC DNA]</scope>
    <source>
        <strain evidence="1 2">JHI1651</strain>
    </source>
</reference>
<dbReference type="Pfam" id="PF15575">
    <property type="entry name" value="Imm49"/>
    <property type="match status" value="1"/>
</dbReference>
<proteinExistence type="predicted"/>
<organism evidence="1 2">
    <name type="scientific">Paraburkholderia caribensis</name>
    <dbReference type="NCBI Taxonomy" id="75105"/>
    <lineage>
        <taxon>Bacteria</taxon>
        <taxon>Pseudomonadati</taxon>
        <taxon>Pseudomonadota</taxon>
        <taxon>Betaproteobacteria</taxon>
        <taxon>Burkholderiales</taxon>
        <taxon>Burkholderiaceae</taxon>
        <taxon>Paraburkholderia</taxon>
    </lineage>
</organism>
<name>A0ABV0DZD9_9BURK</name>
<comment type="caution">
    <text evidence="1">The sequence shown here is derived from an EMBL/GenBank/DDBJ whole genome shotgun (WGS) entry which is preliminary data.</text>
</comment>
<dbReference type="Proteomes" id="UP001462961">
    <property type="component" value="Unassembled WGS sequence"/>
</dbReference>
<keyword evidence="2" id="KW-1185">Reference proteome</keyword>
<sequence>MNEATMIQQGIKHVQAHQRALSEKLDFFLSIIDGAKGDPDFCLLRLASHASATALTSWYLNGDLELFKQWSYVSGKLEYVQFKRNPGRWFPAYLLLMPLMSDNEALIQWFMHNDLSFDMGKVSDSRTAEFHAYQALLALRGEWKALEERSLSVIGHSAAKMKKYEIDHRFYLALSRHDVDGMESVLQELTSPKIAKVRNSEQAFGFTEKLIGTHAVIYAKIAWRHGFKLKVNSPWIPEEWLPVSPLSHYVDPYRFLEDLAIV</sequence>
<evidence type="ECO:0000313" key="2">
    <source>
        <dbReference type="Proteomes" id="UP001462961"/>
    </source>
</evidence>
<evidence type="ECO:0000313" key="1">
    <source>
        <dbReference type="EMBL" id="MEO1756524.1"/>
    </source>
</evidence>
<gene>
    <name evidence="1" type="ORF">VOI32_21595</name>
</gene>
<accession>A0ABV0DZD9</accession>
<dbReference type="EMBL" id="JAYLVJ010000027">
    <property type="protein sequence ID" value="MEO1756524.1"/>
    <property type="molecule type" value="Genomic_DNA"/>
</dbReference>
<dbReference type="RefSeq" id="WP_176957091.1">
    <property type="nucleotide sequence ID" value="NZ_CAJZAQ010000024.1"/>
</dbReference>